<dbReference type="EMBL" id="CADCWL010000208">
    <property type="protein sequence ID" value="CAA9579559.1"/>
    <property type="molecule type" value="Genomic_DNA"/>
</dbReference>
<feature type="compositionally biased region" description="Gly residues" evidence="1">
    <location>
        <begin position="1"/>
        <end position="13"/>
    </location>
</feature>
<sequence>GGRGAATGGGAARGHGTAEDPLRIRHAGDDRDRISVDGRPRGKGDSGCV</sequence>
<gene>
    <name evidence="2" type="ORF">AVDCRST_MAG19-3705</name>
</gene>
<protein>
    <submittedName>
        <fullName evidence="2">Uncharacterized protein</fullName>
    </submittedName>
</protein>
<feature type="non-terminal residue" evidence="2">
    <location>
        <position position="1"/>
    </location>
</feature>
<feature type="compositionally biased region" description="Basic and acidic residues" evidence="1">
    <location>
        <begin position="16"/>
        <end position="49"/>
    </location>
</feature>
<name>A0A6J4VHD3_9BACT</name>
<evidence type="ECO:0000256" key="1">
    <source>
        <dbReference type="SAM" id="MobiDB-lite"/>
    </source>
</evidence>
<feature type="region of interest" description="Disordered" evidence="1">
    <location>
        <begin position="1"/>
        <end position="49"/>
    </location>
</feature>
<reference evidence="2" key="1">
    <citation type="submission" date="2020-02" db="EMBL/GenBank/DDBJ databases">
        <authorList>
            <person name="Meier V. D."/>
        </authorList>
    </citation>
    <scope>NUCLEOTIDE SEQUENCE</scope>
    <source>
        <strain evidence="2">AVDCRST_MAG19</strain>
    </source>
</reference>
<accession>A0A6J4VHD3</accession>
<evidence type="ECO:0000313" key="2">
    <source>
        <dbReference type="EMBL" id="CAA9579559.1"/>
    </source>
</evidence>
<proteinExistence type="predicted"/>
<dbReference type="AlphaFoldDB" id="A0A6J4VHD3"/>
<feature type="non-terminal residue" evidence="2">
    <location>
        <position position="49"/>
    </location>
</feature>
<organism evidence="2">
    <name type="scientific">uncultured Thermomicrobiales bacterium</name>
    <dbReference type="NCBI Taxonomy" id="1645740"/>
    <lineage>
        <taxon>Bacteria</taxon>
        <taxon>Pseudomonadati</taxon>
        <taxon>Thermomicrobiota</taxon>
        <taxon>Thermomicrobia</taxon>
        <taxon>Thermomicrobiales</taxon>
        <taxon>environmental samples</taxon>
    </lineage>
</organism>